<accession>W8BY17</accession>
<dbReference type="EMBL" id="GAMC01012404">
    <property type="protein sequence ID" value="JAB94151.1"/>
    <property type="molecule type" value="mRNA"/>
</dbReference>
<dbReference type="AlphaFoldDB" id="W8BY17"/>
<reference evidence="1" key="2">
    <citation type="journal article" date="2014" name="BMC Genomics">
        <title>A genomic perspective to assessing quality of mass-reared SIT flies used in Mediterranean fruit fly (Ceratitis capitata) eradication in California.</title>
        <authorList>
            <person name="Calla B."/>
            <person name="Hall B."/>
            <person name="Hou S."/>
            <person name="Geib S.M."/>
        </authorList>
    </citation>
    <scope>NUCLEOTIDE SEQUENCE</scope>
</reference>
<proteinExistence type="evidence at transcript level"/>
<name>W8BY17_CERCA</name>
<organism evidence="1">
    <name type="scientific">Ceratitis capitata</name>
    <name type="common">Mediterranean fruit fly</name>
    <name type="synonym">Tephritis capitata</name>
    <dbReference type="NCBI Taxonomy" id="7213"/>
    <lineage>
        <taxon>Eukaryota</taxon>
        <taxon>Metazoa</taxon>
        <taxon>Ecdysozoa</taxon>
        <taxon>Arthropoda</taxon>
        <taxon>Hexapoda</taxon>
        <taxon>Insecta</taxon>
        <taxon>Pterygota</taxon>
        <taxon>Neoptera</taxon>
        <taxon>Endopterygota</taxon>
        <taxon>Diptera</taxon>
        <taxon>Brachycera</taxon>
        <taxon>Muscomorpha</taxon>
        <taxon>Tephritoidea</taxon>
        <taxon>Tephritidae</taxon>
        <taxon>Ceratitis</taxon>
        <taxon>Ceratitis</taxon>
    </lineage>
</organism>
<dbReference type="EMBL" id="GAMC01012405">
    <property type="protein sequence ID" value="JAB94150.1"/>
    <property type="molecule type" value="mRNA"/>
</dbReference>
<protein>
    <submittedName>
        <fullName evidence="1">Uncharacterized protein</fullName>
    </submittedName>
</protein>
<evidence type="ECO:0000313" key="1">
    <source>
        <dbReference type="EMBL" id="JAB94149.1"/>
    </source>
</evidence>
<dbReference type="EMBL" id="GAMC01012406">
    <property type="protein sequence ID" value="JAB94149.1"/>
    <property type="molecule type" value="mRNA"/>
</dbReference>
<sequence>MHYVKTLNLSANCSVSSYYLEEEEDEISNPTNKSGIYIHIYIIFDNVRVVIMPNKQNKLTKNFSKSISLFVSILSVLPLLTTADSFTWGHINKYASPIYDEEIKLTDNTKSITITYPQEGLTNDYTIIAMHAYAVETPSTMTTEAKHVAHINNSADVEVLRGGIGFNYTTIRFQTPTLAYQQSTADRISFADDREGGRGSEAGRGNNLRAHYQLVIYGVDL</sequence>
<dbReference type="OrthoDB" id="8034464at2759"/>
<reference evidence="1" key="1">
    <citation type="submission" date="2013-07" db="EMBL/GenBank/DDBJ databases">
        <authorList>
            <person name="Geib S."/>
        </authorList>
    </citation>
    <scope>NUCLEOTIDE SEQUENCE</scope>
</reference>